<dbReference type="Gene3D" id="3.40.390.10">
    <property type="entry name" value="Collagenase (Catalytic Domain)"/>
    <property type="match status" value="1"/>
</dbReference>
<dbReference type="Gene3D" id="1.10.472.150">
    <property type="entry name" value="Glucose-regulated metallo-peptidase M90, N-terminal domain"/>
    <property type="match status" value="1"/>
</dbReference>
<name>A0A1P8MXG0_9RHOB</name>
<dbReference type="EMBL" id="CP019312">
    <property type="protein sequence ID" value="APX12711.1"/>
    <property type="molecule type" value="Genomic_DNA"/>
</dbReference>
<dbReference type="SUPFAM" id="SSF55486">
    <property type="entry name" value="Metalloproteases ('zincins'), catalytic domain"/>
    <property type="match status" value="1"/>
</dbReference>
<dbReference type="PANTHER" id="PTHR30164">
    <property type="entry name" value="MTFA PEPTIDASE"/>
    <property type="match status" value="1"/>
</dbReference>
<evidence type="ECO:0000313" key="1">
    <source>
        <dbReference type="EMBL" id="APX12711.1"/>
    </source>
</evidence>
<dbReference type="InterPro" id="IPR010384">
    <property type="entry name" value="MtfA_fam"/>
</dbReference>
<evidence type="ECO:0000313" key="2">
    <source>
        <dbReference type="Proteomes" id="UP000186336"/>
    </source>
</evidence>
<reference evidence="1 2" key="1">
    <citation type="submission" date="2017-01" db="EMBL/GenBank/DDBJ databases">
        <title>Complete genome of Tateyamaria omphalii DOK1-4 isolated from seawater in Dokdo.</title>
        <authorList>
            <person name="Kim J.H."/>
            <person name="Chi W.-J."/>
        </authorList>
    </citation>
    <scope>NUCLEOTIDE SEQUENCE [LARGE SCALE GENOMIC DNA]</scope>
    <source>
        <strain evidence="1 2">DOK1-4</strain>
    </source>
</reference>
<dbReference type="OrthoDB" id="9786424at2"/>
<dbReference type="PANTHER" id="PTHR30164:SF2">
    <property type="entry name" value="PROTEIN MTFA"/>
    <property type="match status" value="1"/>
</dbReference>
<dbReference type="Proteomes" id="UP000186336">
    <property type="component" value="Chromosome"/>
</dbReference>
<dbReference type="AlphaFoldDB" id="A0A1P8MXG0"/>
<sequence>MTLFFGLILLISAALIWRAWRKRQWQQEVLASRLTDAEWQIMLREVPLVRKLPPALKAPFEGKVALFLNQVDLVGCNGLEVSDEIALSIAGQAALLVVGTDAWYKHLTTVLIYPGAFKSKQTRQEGYVVTEEEVVRLGESWSRGPVVLSWRDVQQGGLNDDDGLNVVLHEFAHQLDDLSGQTDGAPPMAPGQSFAAWAEVIVDAYDRHVTNVDARRRTVIDPYGATNHEEFFAVVVELFFERPDALRATEPDVYDQLAMLLGVDPITWS</sequence>
<accession>A0A1P8MXG0</accession>
<dbReference type="CDD" id="cd20169">
    <property type="entry name" value="Peptidase_M90_mtfA"/>
    <property type="match status" value="1"/>
</dbReference>
<dbReference type="STRING" id="299262.BWR18_14210"/>
<dbReference type="Pfam" id="PF06167">
    <property type="entry name" value="Peptidase_M90"/>
    <property type="match status" value="1"/>
</dbReference>
<dbReference type="InterPro" id="IPR042252">
    <property type="entry name" value="MtfA_N"/>
</dbReference>
<gene>
    <name evidence="1" type="ORF">BWR18_14210</name>
</gene>
<dbReference type="GO" id="GO:0004177">
    <property type="term" value="F:aminopeptidase activity"/>
    <property type="evidence" value="ECO:0007669"/>
    <property type="project" value="TreeGrafter"/>
</dbReference>
<proteinExistence type="predicted"/>
<dbReference type="RefSeq" id="WP_076629136.1">
    <property type="nucleotide sequence ID" value="NZ_CP019312.1"/>
</dbReference>
<keyword evidence="2" id="KW-1185">Reference proteome</keyword>
<dbReference type="KEGG" id="tom:BWR18_14210"/>
<evidence type="ECO:0008006" key="3">
    <source>
        <dbReference type="Google" id="ProtNLM"/>
    </source>
</evidence>
<dbReference type="InterPro" id="IPR024079">
    <property type="entry name" value="MetalloPept_cat_dom_sf"/>
</dbReference>
<dbReference type="GO" id="GO:0008237">
    <property type="term" value="F:metallopeptidase activity"/>
    <property type="evidence" value="ECO:0007669"/>
    <property type="project" value="InterPro"/>
</dbReference>
<organism evidence="1 2">
    <name type="scientific">Tateyamaria omphalii</name>
    <dbReference type="NCBI Taxonomy" id="299262"/>
    <lineage>
        <taxon>Bacteria</taxon>
        <taxon>Pseudomonadati</taxon>
        <taxon>Pseudomonadota</taxon>
        <taxon>Alphaproteobacteria</taxon>
        <taxon>Rhodobacterales</taxon>
        <taxon>Roseobacteraceae</taxon>
        <taxon>Tateyamaria</taxon>
    </lineage>
</organism>
<dbReference type="GO" id="GO:0005829">
    <property type="term" value="C:cytosol"/>
    <property type="evidence" value="ECO:0007669"/>
    <property type="project" value="TreeGrafter"/>
</dbReference>
<protein>
    <recommendedName>
        <fullName evidence="3">Zinc-dependent peptidase</fullName>
    </recommendedName>
</protein>